<protein>
    <submittedName>
        <fullName evidence="2">Uncharacterized protein</fullName>
    </submittedName>
</protein>
<keyword evidence="3" id="KW-1185">Reference proteome</keyword>
<name>A0A2Z7BB33_9LAMI</name>
<gene>
    <name evidence="2" type="ORF">F511_44028</name>
</gene>
<dbReference type="Proteomes" id="UP000250235">
    <property type="component" value="Unassembled WGS sequence"/>
</dbReference>
<proteinExistence type="predicted"/>
<reference evidence="2 3" key="1">
    <citation type="journal article" date="2015" name="Proc. Natl. Acad. Sci. U.S.A.">
        <title>The resurrection genome of Boea hygrometrica: A blueprint for survival of dehydration.</title>
        <authorList>
            <person name="Xiao L."/>
            <person name="Yang G."/>
            <person name="Zhang L."/>
            <person name="Yang X."/>
            <person name="Zhao S."/>
            <person name="Ji Z."/>
            <person name="Zhou Q."/>
            <person name="Hu M."/>
            <person name="Wang Y."/>
            <person name="Chen M."/>
            <person name="Xu Y."/>
            <person name="Jin H."/>
            <person name="Xiao X."/>
            <person name="Hu G."/>
            <person name="Bao F."/>
            <person name="Hu Y."/>
            <person name="Wan P."/>
            <person name="Li L."/>
            <person name="Deng X."/>
            <person name="Kuang T."/>
            <person name="Xiang C."/>
            <person name="Zhu J.K."/>
            <person name="Oliver M.J."/>
            <person name="He Y."/>
        </authorList>
    </citation>
    <scope>NUCLEOTIDE SEQUENCE [LARGE SCALE GENOMIC DNA]</scope>
    <source>
        <strain evidence="3">cv. XS01</strain>
    </source>
</reference>
<evidence type="ECO:0000256" key="1">
    <source>
        <dbReference type="SAM" id="MobiDB-lite"/>
    </source>
</evidence>
<sequence length="153" mass="17416">MLSKQYTDRFTETSQQPRIISHANALASWPEDLDNNLLNTQHIDLKSCTETHGQLQKLTAGSHAQPTQLLPKQLTVSLNQGYEQDLITKERSSTCTTKRTIGQQLRIPQLANHSLQKVVWNDRASQEESNATSNVSNNGRKRWELPEKSYCEQ</sequence>
<dbReference type="EMBL" id="KV009813">
    <property type="protein sequence ID" value="KZV29014.1"/>
    <property type="molecule type" value="Genomic_DNA"/>
</dbReference>
<evidence type="ECO:0000313" key="2">
    <source>
        <dbReference type="EMBL" id="KZV29014.1"/>
    </source>
</evidence>
<evidence type="ECO:0000313" key="3">
    <source>
        <dbReference type="Proteomes" id="UP000250235"/>
    </source>
</evidence>
<feature type="compositionally biased region" description="Basic and acidic residues" evidence="1">
    <location>
        <begin position="141"/>
        <end position="153"/>
    </location>
</feature>
<feature type="compositionally biased region" description="Polar residues" evidence="1">
    <location>
        <begin position="127"/>
        <end position="138"/>
    </location>
</feature>
<dbReference type="AlphaFoldDB" id="A0A2Z7BB33"/>
<organism evidence="2 3">
    <name type="scientific">Dorcoceras hygrometricum</name>
    <dbReference type="NCBI Taxonomy" id="472368"/>
    <lineage>
        <taxon>Eukaryota</taxon>
        <taxon>Viridiplantae</taxon>
        <taxon>Streptophyta</taxon>
        <taxon>Embryophyta</taxon>
        <taxon>Tracheophyta</taxon>
        <taxon>Spermatophyta</taxon>
        <taxon>Magnoliopsida</taxon>
        <taxon>eudicotyledons</taxon>
        <taxon>Gunneridae</taxon>
        <taxon>Pentapetalae</taxon>
        <taxon>asterids</taxon>
        <taxon>lamiids</taxon>
        <taxon>Lamiales</taxon>
        <taxon>Gesneriaceae</taxon>
        <taxon>Didymocarpoideae</taxon>
        <taxon>Trichosporeae</taxon>
        <taxon>Loxocarpinae</taxon>
        <taxon>Dorcoceras</taxon>
    </lineage>
</organism>
<feature type="region of interest" description="Disordered" evidence="1">
    <location>
        <begin position="122"/>
        <end position="153"/>
    </location>
</feature>
<accession>A0A2Z7BB33</accession>